<name>A0AAT9JXQ9_SYNEL</name>
<dbReference type="GO" id="GO:0042597">
    <property type="term" value="C:periplasmic space"/>
    <property type="evidence" value="ECO:0007669"/>
    <property type="project" value="UniProtKB-SubCell"/>
</dbReference>
<dbReference type="RefSeq" id="WP_208678741.1">
    <property type="nucleotide sequence ID" value="NZ_CP034671.2"/>
</dbReference>
<dbReference type="Pfam" id="PF13343">
    <property type="entry name" value="SBP_bac_6"/>
    <property type="match status" value="1"/>
</dbReference>
<evidence type="ECO:0000256" key="4">
    <source>
        <dbReference type="ARBA" id="ARBA00022764"/>
    </source>
</evidence>
<keyword evidence="5" id="KW-0472">Membrane</keyword>
<dbReference type="GO" id="GO:0019808">
    <property type="term" value="F:polyamine binding"/>
    <property type="evidence" value="ECO:0007669"/>
    <property type="project" value="InterPro"/>
</dbReference>
<dbReference type="Gene3D" id="3.40.190.10">
    <property type="entry name" value="Periplasmic binding protein-like II"/>
    <property type="match status" value="2"/>
</dbReference>
<dbReference type="PANTHER" id="PTHR30222:SF17">
    <property type="entry name" value="SPERMIDINE_PUTRESCINE-BINDING PERIPLASMIC PROTEIN"/>
    <property type="match status" value="1"/>
</dbReference>
<accession>A0AAT9JXQ9</accession>
<gene>
    <name evidence="6" type="ORF">EKO22_07585</name>
</gene>
<dbReference type="AlphaFoldDB" id="A0AAT9JXQ9"/>
<dbReference type="GO" id="GO:0015846">
    <property type="term" value="P:polyamine transport"/>
    <property type="evidence" value="ECO:0007669"/>
    <property type="project" value="InterPro"/>
</dbReference>
<dbReference type="PROSITE" id="PS51318">
    <property type="entry name" value="TAT"/>
    <property type="match status" value="1"/>
</dbReference>
<dbReference type="InterPro" id="IPR006311">
    <property type="entry name" value="TAT_signal"/>
</dbReference>
<dbReference type="PROSITE" id="PS51257">
    <property type="entry name" value="PROKAR_LIPOPROTEIN"/>
    <property type="match status" value="1"/>
</dbReference>
<dbReference type="InterPro" id="IPR001188">
    <property type="entry name" value="Sperm_putr-bd"/>
</dbReference>
<keyword evidence="2" id="KW-0813">Transport</keyword>
<evidence type="ECO:0000256" key="3">
    <source>
        <dbReference type="ARBA" id="ARBA00022729"/>
    </source>
</evidence>
<dbReference type="PRINTS" id="PR00909">
    <property type="entry name" value="SPERMDNBNDNG"/>
</dbReference>
<keyword evidence="3" id="KW-0732">Signal</keyword>
<protein>
    <submittedName>
        <fullName evidence="6">Extracellular solute-binding protein</fullName>
    </submittedName>
</protein>
<organism evidence="6">
    <name type="scientific">Synechococcus elongatus PCC 11802</name>
    <dbReference type="NCBI Taxonomy" id="2283154"/>
    <lineage>
        <taxon>Bacteria</taxon>
        <taxon>Bacillati</taxon>
        <taxon>Cyanobacteriota</taxon>
        <taxon>Cyanophyceae</taxon>
        <taxon>Synechococcales</taxon>
        <taxon>Synechococcaceae</taxon>
        <taxon>Synechococcus</taxon>
    </lineage>
</organism>
<dbReference type="EMBL" id="CP034671">
    <property type="protein sequence ID" value="QFZ92240.2"/>
    <property type="molecule type" value="Genomic_DNA"/>
</dbReference>
<dbReference type="PANTHER" id="PTHR30222">
    <property type="entry name" value="SPERMIDINE/PUTRESCINE-BINDING PERIPLASMIC PROTEIN"/>
    <property type="match status" value="1"/>
</dbReference>
<dbReference type="SUPFAM" id="SSF53850">
    <property type="entry name" value="Periplasmic binding protein-like II"/>
    <property type="match status" value="1"/>
</dbReference>
<reference evidence="6" key="1">
    <citation type="submission" date="2024-01" db="EMBL/GenBank/DDBJ databases">
        <title>Synechococcus elongatus PCC 11802, a close yet different native of Synechococcus elongatus PCC 11801.</title>
        <authorList>
            <person name="Jaiswal D."/>
            <person name="Sengupta A."/>
            <person name="Sengupta S."/>
            <person name="Pakrasi H.B."/>
            <person name="Wangikar P."/>
        </authorList>
    </citation>
    <scope>NUCLEOTIDE SEQUENCE</scope>
    <source>
        <strain evidence="6">PCC 11802</strain>
    </source>
</reference>
<evidence type="ECO:0000313" key="6">
    <source>
        <dbReference type="EMBL" id="QFZ92240.2"/>
    </source>
</evidence>
<proteinExistence type="predicted"/>
<evidence type="ECO:0000256" key="1">
    <source>
        <dbReference type="ARBA" id="ARBA00004418"/>
    </source>
</evidence>
<comment type="subcellular location">
    <subcellularLocation>
        <location evidence="1">Periplasm</location>
    </subcellularLocation>
</comment>
<sequence>MFLSRRRFLQASAGLPALALTGCRSADLQLALPGNTIPAPILRRFQDRTRLTVQLDRWSGLAESSRRLLNDDPTQLPNLVGIGDGWLQQAIASGRLAPFNPNHWRHWTALPQRWRQQLRRDRQGFLSDAGEIWAAPYRWGTTMIAFRRDRLTSSLQDWTDLWRPELRGQLILPDDPREVIGLTLKRLGWSYNQPNLAEIPDLEPLLQSLHQQVKLYSSRNYLQPLLLGDALAAVGWSADILAALRRDSRLSAVVPRSGTSIWLDLWVQPQKRVSEALSDRWIDFGWSPAIAPQFAALGLAASPAVLTAAAIAPAKADPLQIPPTAILEKSELILPLQEAVRDRYLELWKTTRRA</sequence>
<keyword evidence="4" id="KW-0574">Periplasm</keyword>
<evidence type="ECO:0000256" key="5">
    <source>
        <dbReference type="ARBA" id="ARBA00023136"/>
    </source>
</evidence>
<evidence type="ECO:0000256" key="2">
    <source>
        <dbReference type="ARBA" id="ARBA00022448"/>
    </source>
</evidence>